<feature type="domain" description="Methyltransferase" evidence="1">
    <location>
        <begin position="284"/>
        <end position="373"/>
    </location>
</feature>
<comment type="caution">
    <text evidence="2">The sequence shown here is derived from an EMBL/GenBank/DDBJ whole genome shotgun (WGS) entry which is preliminary data.</text>
</comment>
<dbReference type="InterPro" id="IPR029063">
    <property type="entry name" value="SAM-dependent_MTases_sf"/>
</dbReference>
<evidence type="ECO:0000313" key="2">
    <source>
        <dbReference type="EMBL" id="KKN12096.1"/>
    </source>
</evidence>
<dbReference type="Gene3D" id="3.40.50.150">
    <property type="entry name" value="Vaccinia Virus protein VP39"/>
    <property type="match status" value="1"/>
</dbReference>
<organism evidence="2">
    <name type="scientific">marine sediment metagenome</name>
    <dbReference type="NCBI Taxonomy" id="412755"/>
    <lineage>
        <taxon>unclassified sequences</taxon>
        <taxon>metagenomes</taxon>
        <taxon>ecological metagenomes</taxon>
    </lineage>
</organism>
<dbReference type="InterPro" id="IPR041698">
    <property type="entry name" value="Methyltransf_25"/>
</dbReference>
<dbReference type="AlphaFoldDB" id="A0A0F9QFW7"/>
<reference evidence="2" key="1">
    <citation type="journal article" date="2015" name="Nature">
        <title>Complex archaea that bridge the gap between prokaryotes and eukaryotes.</title>
        <authorList>
            <person name="Spang A."/>
            <person name="Saw J.H."/>
            <person name="Jorgensen S.L."/>
            <person name="Zaremba-Niedzwiedzka K."/>
            <person name="Martijn J."/>
            <person name="Lind A.E."/>
            <person name="van Eijk R."/>
            <person name="Schleper C."/>
            <person name="Guy L."/>
            <person name="Ettema T.J."/>
        </authorList>
    </citation>
    <scope>NUCLEOTIDE SEQUENCE</scope>
</reference>
<accession>A0A0F9QFW7</accession>
<dbReference type="CDD" id="cd02440">
    <property type="entry name" value="AdoMet_MTases"/>
    <property type="match status" value="1"/>
</dbReference>
<sequence length="433" mass="51766">MVIDLSGNKKGSNRLSDSSFMHWLKNILKRILPKPTVQWLNRRRENVRSRSWRILWSIREQTTPQKYCHDPYETNEVYWVNPKKIRYRTLKEFNCLRDHNRVIGGNWDILLSLFEENYFFRAYSQHIKEDKPWSDTAYYKHHLSEILVGKVRWGCRNKEQWDQRCAMLDSIYQDIKSNGYRHQKIEDHIGVNIGRDGQLLFNNAQHRMTFCKLLEVPKIPVRITVRHAKWVMFKNNIFDYAKSREGKVYAPLTHIDLQSVPSSYGHKRFELIHKNIAAPDKGTVLDIGSHWGYFCHKFEELGFDCLAVENDPESWYFLEKLRRAEECNFSVFNKSIFSLPLDKKKYDIVLALAVFHHFTKEEKTYNQLIHFLKNLRVGEIYFMPPDPEEPQMQNAFRNFSGDEFAEFIIKNSCLSNYKQIGFAENDRKLYKIW</sequence>
<dbReference type="EMBL" id="LAZR01004067">
    <property type="protein sequence ID" value="KKN12096.1"/>
    <property type="molecule type" value="Genomic_DNA"/>
</dbReference>
<gene>
    <name evidence="2" type="ORF">LCGC14_1019910</name>
</gene>
<protein>
    <recommendedName>
        <fullName evidence="1">Methyltransferase domain-containing protein</fullName>
    </recommendedName>
</protein>
<dbReference type="Pfam" id="PF13649">
    <property type="entry name" value="Methyltransf_25"/>
    <property type="match status" value="1"/>
</dbReference>
<evidence type="ECO:0000259" key="1">
    <source>
        <dbReference type="Pfam" id="PF13649"/>
    </source>
</evidence>
<name>A0A0F9QFW7_9ZZZZ</name>
<proteinExistence type="predicted"/>
<dbReference type="SUPFAM" id="SSF53335">
    <property type="entry name" value="S-adenosyl-L-methionine-dependent methyltransferases"/>
    <property type="match status" value="1"/>
</dbReference>